<organism evidence="1 2">
    <name type="scientific">Ktedonobacter robiniae</name>
    <dbReference type="NCBI Taxonomy" id="2778365"/>
    <lineage>
        <taxon>Bacteria</taxon>
        <taxon>Bacillati</taxon>
        <taxon>Chloroflexota</taxon>
        <taxon>Ktedonobacteria</taxon>
        <taxon>Ktedonobacterales</taxon>
        <taxon>Ktedonobacteraceae</taxon>
        <taxon>Ktedonobacter</taxon>
    </lineage>
</organism>
<proteinExistence type="predicted"/>
<protein>
    <recommendedName>
        <fullName evidence="3">DUF192 domain-containing protein</fullName>
    </recommendedName>
</protein>
<keyword evidence="2" id="KW-1185">Reference proteome</keyword>
<dbReference type="EMBL" id="BNJG01000002">
    <property type="protein sequence ID" value="GHO57062.1"/>
    <property type="molecule type" value="Genomic_DNA"/>
</dbReference>
<gene>
    <name evidence="1" type="ORF">KSB_55370</name>
</gene>
<comment type="caution">
    <text evidence="1">The sequence shown here is derived from an EMBL/GenBank/DDBJ whole genome shotgun (WGS) entry which is preliminary data.</text>
</comment>
<evidence type="ECO:0000313" key="2">
    <source>
        <dbReference type="Proteomes" id="UP000654345"/>
    </source>
</evidence>
<dbReference type="Proteomes" id="UP000654345">
    <property type="component" value="Unassembled WGS sequence"/>
</dbReference>
<sequence>MPGRRLAQATARASDNNDFSDDILVLVHHFPSHLFLMTTRWPLVAVSQDRDSGHGVVNLPQIAFGKLDLDRADVLWSTWMGENGCQEQP</sequence>
<evidence type="ECO:0000313" key="1">
    <source>
        <dbReference type="EMBL" id="GHO57062.1"/>
    </source>
</evidence>
<reference evidence="1 2" key="1">
    <citation type="journal article" date="2021" name="Int. J. Syst. Evol. Microbiol.">
        <title>Reticulibacter mediterranei gen. nov., sp. nov., within the new family Reticulibacteraceae fam. nov., and Ktedonospora formicarum gen. nov., sp. nov., Ktedonobacter robiniae sp. nov., Dictyobacter formicarum sp. nov. and Dictyobacter arantiisoli sp. nov., belonging to the class Ktedonobacteria.</title>
        <authorList>
            <person name="Yabe S."/>
            <person name="Zheng Y."/>
            <person name="Wang C.M."/>
            <person name="Sakai Y."/>
            <person name="Abe K."/>
            <person name="Yokota A."/>
            <person name="Donadio S."/>
            <person name="Cavaletti L."/>
            <person name="Monciardini P."/>
        </authorList>
    </citation>
    <scope>NUCLEOTIDE SEQUENCE [LARGE SCALE GENOMIC DNA]</scope>
    <source>
        <strain evidence="1 2">SOSP1-30</strain>
    </source>
</reference>
<name>A0ABQ3UWV7_9CHLR</name>
<evidence type="ECO:0008006" key="3">
    <source>
        <dbReference type="Google" id="ProtNLM"/>
    </source>
</evidence>
<accession>A0ABQ3UWV7</accession>